<organism evidence="1 2">
    <name type="scientific">Streptomyces scopuliridis</name>
    <dbReference type="NCBI Taxonomy" id="452529"/>
    <lineage>
        <taxon>Bacteria</taxon>
        <taxon>Bacillati</taxon>
        <taxon>Actinomycetota</taxon>
        <taxon>Actinomycetes</taxon>
        <taxon>Kitasatosporales</taxon>
        <taxon>Streptomycetaceae</taxon>
        <taxon>Streptomyces</taxon>
    </lineage>
</organism>
<gene>
    <name evidence="1" type="ORF">OG835_01550</name>
</gene>
<sequence>MVLSFNTDAVLAQPTATSEVRLFELDNGTMPQTRLAREVWDHERYAGHRIWGGARVTNGSTYPFRQRHRYTRSERFPRLHVVLAGKEEHLLDNHRQALTAEVLVLSARNLVADRAVLQASSRAWSRYCRMWRSTVRMPMSWLGSGVRCSVVRCIGRTNQVIQRLR</sequence>
<accession>A0ACD4ZX68</accession>
<name>A0ACD4ZX68_9ACTN</name>
<dbReference type="Proteomes" id="UP001348369">
    <property type="component" value="Chromosome"/>
</dbReference>
<evidence type="ECO:0000313" key="2">
    <source>
        <dbReference type="Proteomes" id="UP001348369"/>
    </source>
</evidence>
<protein>
    <submittedName>
        <fullName evidence="1">Replication-relaxation family protein</fullName>
    </submittedName>
</protein>
<evidence type="ECO:0000313" key="1">
    <source>
        <dbReference type="EMBL" id="WSC02883.1"/>
    </source>
</evidence>
<keyword evidence="2" id="KW-1185">Reference proteome</keyword>
<dbReference type="EMBL" id="CP109109">
    <property type="protein sequence ID" value="WSC02883.1"/>
    <property type="molecule type" value="Genomic_DNA"/>
</dbReference>
<reference evidence="1" key="1">
    <citation type="submission" date="2022-10" db="EMBL/GenBank/DDBJ databases">
        <title>The complete genomes of actinobacterial strains from the NBC collection.</title>
        <authorList>
            <person name="Joergensen T.S."/>
            <person name="Alvarez Arevalo M."/>
            <person name="Sterndorff E.B."/>
            <person name="Faurdal D."/>
            <person name="Vuksanovic O."/>
            <person name="Mourched A.-S."/>
            <person name="Charusanti P."/>
            <person name="Shaw S."/>
            <person name="Blin K."/>
            <person name="Weber T."/>
        </authorList>
    </citation>
    <scope>NUCLEOTIDE SEQUENCE</scope>
    <source>
        <strain evidence="1">NBC 01771</strain>
    </source>
</reference>
<proteinExistence type="predicted"/>